<evidence type="ECO:0000313" key="5">
    <source>
        <dbReference type="Proteomes" id="UP000189800"/>
    </source>
</evidence>
<feature type="DNA-binding region" description="H-T-H motif" evidence="2">
    <location>
        <begin position="32"/>
        <end position="51"/>
    </location>
</feature>
<feature type="domain" description="HTH tetR-type" evidence="3">
    <location>
        <begin position="9"/>
        <end position="69"/>
    </location>
</feature>
<gene>
    <name evidence="4" type="ORF">B0680_07645</name>
</gene>
<comment type="caution">
    <text evidence="4">The sequence shown here is derived from an EMBL/GenBank/DDBJ whole genome shotgun (WGS) entry which is preliminary data.</text>
</comment>
<name>A0A1T0CLJ8_9GAMM</name>
<proteinExistence type="predicted"/>
<dbReference type="OrthoDB" id="9798857at2"/>
<organism evidence="4 5">
    <name type="scientific">Moraxella pluranimalium</name>
    <dbReference type="NCBI Taxonomy" id="470453"/>
    <lineage>
        <taxon>Bacteria</taxon>
        <taxon>Pseudomonadati</taxon>
        <taxon>Pseudomonadota</taxon>
        <taxon>Gammaproteobacteria</taxon>
        <taxon>Moraxellales</taxon>
        <taxon>Moraxellaceae</taxon>
        <taxon>Moraxella</taxon>
    </lineage>
</organism>
<evidence type="ECO:0000256" key="1">
    <source>
        <dbReference type="ARBA" id="ARBA00023125"/>
    </source>
</evidence>
<dbReference type="InterPro" id="IPR050624">
    <property type="entry name" value="HTH-type_Tx_Regulator"/>
</dbReference>
<dbReference type="Proteomes" id="UP000189800">
    <property type="component" value="Unassembled WGS sequence"/>
</dbReference>
<evidence type="ECO:0000259" key="3">
    <source>
        <dbReference type="PROSITE" id="PS50977"/>
    </source>
</evidence>
<dbReference type="RefSeq" id="WP_078254516.1">
    <property type="nucleotide sequence ID" value="NZ_MUYU01000018.1"/>
</dbReference>
<protein>
    <recommendedName>
        <fullName evidence="3">HTH tetR-type domain-containing protein</fullName>
    </recommendedName>
</protein>
<keyword evidence="1 2" id="KW-0238">DNA-binding</keyword>
<reference evidence="4 5" key="1">
    <citation type="submission" date="2017-02" db="EMBL/GenBank/DDBJ databases">
        <title>Draft genome sequence of Moraxella pluranimalium CCUG 54913T type strain.</title>
        <authorList>
            <person name="Salva-Serra F."/>
            <person name="Engstrom-Jakobsson H."/>
            <person name="Thorell K."/>
            <person name="Jaen-Luchoro D."/>
            <person name="Gonzales-Siles L."/>
            <person name="Karlsson R."/>
            <person name="Yazdan S."/>
            <person name="Boulund F."/>
            <person name="Johnning A."/>
            <person name="Engstrand L."/>
            <person name="Kristiansson E."/>
            <person name="Moore E."/>
        </authorList>
    </citation>
    <scope>NUCLEOTIDE SEQUENCE [LARGE SCALE GENOMIC DNA]</scope>
    <source>
        <strain evidence="4 5">CCUG 54913</strain>
    </source>
</reference>
<dbReference type="PANTHER" id="PTHR43479:SF7">
    <property type="entry name" value="TETR-FAMILY TRANSCRIPTIONAL REGULATOR"/>
    <property type="match status" value="1"/>
</dbReference>
<dbReference type="EMBL" id="MUYU01000018">
    <property type="protein sequence ID" value="OOS23194.1"/>
    <property type="molecule type" value="Genomic_DNA"/>
</dbReference>
<dbReference type="GO" id="GO:0003677">
    <property type="term" value="F:DNA binding"/>
    <property type="evidence" value="ECO:0007669"/>
    <property type="project" value="UniProtKB-UniRule"/>
</dbReference>
<dbReference type="InterPro" id="IPR009057">
    <property type="entry name" value="Homeodomain-like_sf"/>
</dbReference>
<evidence type="ECO:0000256" key="2">
    <source>
        <dbReference type="PROSITE-ProRule" id="PRU00335"/>
    </source>
</evidence>
<evidence type="ECO:0000313" key="4">
    <source>
        <dbReference type="EMBL" id="OOS23194.1"/>
    </source>
</evidence>
<dbReference type="InterPro" id="IPR001647">
    <property type="entry name" value="HTH_TetR"/>
</dbReference>
<accession>A0A1T0CLJ8</accession>
<dbReference type="STRING" id="470453.B0680_07645"/>
<dbReference type="PROSITE" id="PS50977">
    <property type="entry name" value="HTH_TETR_2"/>
    <property type="match status" value="1"/>
</dbReference>
<dbReference type="AlphaFoldDB" id="A0A1T0CLJ8"/>
<sequence>MNKTDLRVIKTRETMHRALIDLLHEKPFDEITAKDVIEKARVNRTTFYRYYSGLVSLIDEVFFDFKQKFADLLANEHCQTEQVFQDFLNSRHTISALWRIQSRRYGLYDDMHKMLRVAFADELVKQNMVGHSLHYQSFICASLCMESLRYAILHNETMSLKQSIDDIKSLAGLF</sequence>
<dbReference type="SUPFAM" id="SSF46689">
    <property type="entry name" value="Homeodomain-like"/>
    <property type="match status" value="1"/>
</dbReference>
<dbReference type="PANTHER" id="PTHR43479">
    <property type="entry name" value="ACREF/ENVCD OPERON REPRESSOR-RELATED"/>
    <property type="match status" value="1"/>
</dbReference>
<dbReference type="Gene3D" id="1.10.357.10">
    <property type="entry name" value="Tetracycline Repressor, domain 2"/>
    <property type="match status" value="1"/>
</dbReference>
<keyword evidence="5" id="KW-1185">Reference proteome</keyword>
<dbReference type="Pfam" id="PF00440">
    <property type="entry name" value="TetR_N"/>
    <property type="match status" value="1"/>
</dbReference>